<dbReference type="AlphaFoldDB" id="A0A165WW55"/>
<name>A0A165WW55_9AGAM</name>
<dbReference type="Proteomes" id="UP000076532">
    <property type="component" value="Unassembled WGS sequence"/>
</dbReference>
<proteinExistence type="predicted"/>
<dbReference type="EMBL" id="KV417735">
    <property type="protein sequence ID" value="KZP07963.1"/>
    <property type="molecule type" value="Genomic_DNA"/>
</dbReference>
<sequence length="295" mass="33045">MNVIVSKQSPEMTLIRSWHSSTHIQLQSSNEREHCNFHALVDRATRKVTTSWLWFGFTAAYSFSRHGRVYSELHQTHLISAANTRIPMGAAYQNISALIIELNSKTIGGLARTQPFVHTDIASDFFGYSIVGIELVDVTLTSPPEPVHILILNMPCLGYHDKFVTNIWIQFRYTATVSGGNARAIYIFRWAVGDVDAPASLKASKLHQSWESAVVPRPTASACATTGDARERIYQFLTLGNPIADVMRSTLNPDPGWLDLGFKFSQIIWPPLSSDLSQLRSHRIGHVRDPRHLAH</sequence>
<reference evidence="1 2" key="1">
    <citation type="journal article" date="2016" name="Mol. Biol. Evol.">
        <title>Comparative Genomics of Early-Diverging Mushroom-Forming Fungi Provides Insights into the Origins of Lignocellulose Decay Capabilities.</title>
        <authorList>
            <person name="Nagy L.G."/>
            <person name="Riley R."/>
            <person name="Tritt A."/>
            <person name="Adam C."/>
            <person name="Daum C."/>
            <person name="Floudas D."/>
            <person name="Sun H."/>
            <person name="Yadav J.S."/>
            <person name="Pangilinan J."/>
            <person name="Larsson K.H."/>
            <person name="Matsuura K."/>
            <person name="Barry K."/>
            <person name="Labutti K."/>
            <person name="Kuo R."/>
            <person name="Ohm R.A."/>
            <person name="Bhattacharya S.S."/>
            <person name="Shirouzu T."/>
            <person name="Yoshinaga Y."/>
            <person name="Martin F.M."/>
            <person name="Grigoriev I.V."/>
            <person name="Hibbett D.S."/>
        </authorList>
    </citation>
    <scope>NUCLEOTIDE SEQUENCE [LARGE SCALE GENOMIC DNA]</scope>
    <source>
        <strain evidence="1 2">CBS 109695</strain>
    </source>
</reference>
<keyword evidence="2" id="KW-1185">Reference proteome</keyword>
<organism evidence="1 2">
    <name type="scientific">Athelia psychrophila</name>
    <dbReference type="NCBI Taxonomy" id="1759441"/>
    <lineage>
        <taxon>Eukaryota</taxon>
        <taxon>Fungi</taxon>
        <taxon>Dikarya</taxon>
        <taxon>Basidiomycota</taxon>
        <taxon>Agaricomycotina</taxon>
        <taxon>Agaricomycetes</taxon>
        <taxon>Agaricomycetidae</taxon>
        <taxon>Atheliales</taxon>
        <taxon>Atheliaceae</taxon>
        <taxon>Athelia</taxon>
    </lineage>
</organism>
<evidence type="ECO:0000313" key="1">
    <source>
        <dbReference type="EMBL" id="KZP07963.1"/>
    </source>
</evidence>
<protein>
    <submittedName>
        <fullName evidence="1">Uncharacterized protein</fullName>
    </submittedName>
</protein>
<gene>
    <name evidence="1" type="ORF">FIBSPDRAFT_939238</name>
</gene>
<accession>A0A165WW55</accession>
<evidence type="ECO:0000313" key="2">
    <source>
        <dbReference type="Proteomes" id="UP000076532"/>
    </source>
</evidence>